<feature type="signal peptide" evidence="2">
    <location>
        <begin position="1"/>
        <end position="22"/>
    </location>
</feature>
<accession>A0A426V2W6</accession>
<proteinExistence type="predicted"/>
<dbReference type="EMBL" id="RSED01000026">
    <property type="protein sequence ID" value="RRS01168.1"/>
    <property type="molecule type" value="Genomic_DNA"/>
</dbReference>
<evidence type="ECO:0000313" key="3">
    <source>
        <dbReference type="EMBL" id="RRS01168.1"/>
    </source>
</evidence>
<evidence type="ECO:0000313" key="4">
    <source>
        <dbReference type="Proteomes" id="UP000269265"/>
    </source>
</evidence>
<feature type="compositionally biased region" description="Basic and acidic residues" evidence="1">
    <location>
        <begin position="111"/>
        <end position="132"/>
    </location>
</feature>
<keyword evidence="4" id="KW-1185">Reference proteome</keyword>
<reference evidence="3 4" key="1">
    <citation type="submission" date="2018-12" db="EMBL/GenBank/DDBJ databases">
        <title>The whole draft genome of Aquabacterium sp. SJQ9.</title>
        <authorList>
            <person name="Sun L."/>
            <person name="Gao X."/>
            <person name="Chen W."/>
            <person name="Huang K."/>
        </authorList>
    </citation>
    <scope>NUCLEOTIDE SEQUENCE [LARGE SCALE GENOMIC DNA]</scope>
    <source>
        <strain evidence="3 4">SJQ9</strain>
    </source>
</reference>
<dbReference type="PROSITE" id="PS51257">
    <property type="entry name" value="PROKAR_LIPOPROTEIN"/>
    <property type="match status" value="1"/>
</dbReference>
<evidence type="ECO:0008006" key="5">
    <source>
        <dbReference type="Google" id="ProtNLM"/>
    </source>
</evidence>
<comment type="caution">
    <text evidence="3">The sequence shown here is derived from an EMBL/GenBank/DDBJ whole genome shotgun (WGS) entry which is preliminary data.</text>
</comment>
<evidence type="ECO:0000256" key="1">
    <source>
        <dbReference type="SAM" id="MobiDB-lite"/>
    </source>
</evidence>
<protein>
    <recommendedName>
        <fullName evidence="5">Entry exclusion lipoprotein TrbK</fullName>
    </recommendedName>
</protein>
<dbReference type="Proteomes" id="UP000269265">
    <property type="component" value="Unassembled WGS sequence"/>
</dbReference>
<feature type="region of interest" description="Disordered" evidence="1">
    <location>
        <begin position="102"/>
        <end position="132"/>
    </location>
</feature>
<gene>
    <name evidence="3" type="ORF">EIP75_21575</name>
</gene>
<dbReference type="RefSeq" id="WP_125245268.1">
    <property type="nucleotide sequence ID" value="NZ_RSED01000026.1"/>
</dbReference>
<name>A0A426V2W6_9BURK</name>
<sequence>MKLKVNTIKGCALLAMSLVLVACGKQDQPDAKAFPTGNAGSVITAADCDKLEDPKPADESAAGRAKAVSAGQAARSACKKGAAQGTGADDLARIREIKEAELADQTSAKQAEGEFRKGIKEGGARPVRDFKY</sequence>
<organism evidence="3 4">
    <name type="scientific">Aquabacterium soli</name>
    <dbReference type="NCBI Taxonomy" id="2493092"/>
    <lineage>
        <taxon>Bacteria</taxon>
        <taxon>Pseudomonadati</taxon>
        <taxon>Pseudomonadota</taxon>
        <taxon>Betaproteobacteria</taxon>
        <taxon>Burkholderiales</taxon>
        <taxon>Aquabacterium</taxon>
    </lineage>
</organism>
<dbReference type="AlphaFoldDB" id="A0A426V2W6"/>
<keyword evidence="2" id="KW-0732">Signal</keyword>
<evidence type="ECO:0000256" key="2">
    <source>
        <dbReference type="SAM" id="SignalP"/>
    </source>
</evidence>
<feature type="chain" id="PRO_5018988193" description="Entry exclusion lipoprotein TrbK" evidence="2">
    <location>
        <begin position="23"/>
        <end position="132"/>
    </location>
</feature>